<keyword evidence="2" id="KW-1185">Reference proteome</keyword>
<evidence type="ECO:0000313" key="1">
    <source>
        <dbReference type="EMBL" id="CAI5446547.1"/>
    </source>
</evidence>
<dbReference type="Proteomes" id="UP001152747">
    <property type="component" value="Unassembled WGS sequence"/>
</dbReference>
<protein>
    <submittedName>
        <fullName evidence="1">Uncharacterized protein</fullName>
    </submittedName>
</protein>
<sequence length="77" mass="8694">MAELQIFKEPICQSTCMSHCCKLFCHCNVSRPGVKKCTALIIFSEILSTTPKKDQLWKCSHQSVGIAQKKFFGRNGE</sequence>
<proteinExistence type="predicted"/>
<accession>A0A9P1INM9</accession>
<name>A0A9P1INM9_9PELO</name>
<dbReference type="EMBL" id="CANHGI010000003">
    <property type="protein sequence ID" value="CAI5446547.1"/>
    <property type="molecule type" value="Genomic_DNA"/>
</dbReference>
<evidence type="ECO:0000313" key="2">
    <source>
        <dbReference type="Proteomes" id="UP001152747"/>
    </source>
</evidence>
<dbReference type="AlphaFoldDB" id="A0A9P1INM9"/>
<comment type="caution">
    <text evidence="1">The sequence shown here is derived from an EMBL/GenBank/DDBJ whole genome shotgun (WGS) entry which is preliminary data.</text>
</comment>
<gene>
    <name evidence="1" type="ORF">CAMP_LOCUS9184</name>
</gene>
<reference evidence="1" key="1">
    <citation type="submission" date="2022-11" db="EMBL/GenBank/DDBJ databases">
        <authorList>
            <person name="Kikuchi T."/>
        </authorList>
    </citation>
    <scope>NUCLEOTIDE SEQUENCE</scope>
    <source>
        <strain evidence="1">PS1010</strain>
    </source>
</reference>
<organism evidence="1 2">
    <name type="scientific">Caenorhabditis angaria</name>
    <dbReference type="NCBI Taxonomy" id="860376"/>
    <lineage>
        <taxon>Eukaryota</taxon>
        <taxon>Metazoa</taxon>
        <taxon>Ecdysozoa</taxon>
        <taxon>Nematoda</taxon>
        <taxon>Chromadorea</taxon>
        <taxon>Rhabditida</taxon>
        <taxon>Rhabditina</taxon>
        <taxon>Rhabditomorpha</taxon>
        <taxon>Rhabditoidea</taxon>
        <taxon>Rhabditidae</taxon>
        <taxon>Peloderinae</taxon>
        <taxon>Caenorhabditis</taxon>
    </lineage>
</organism>